<accession>A0A0B2XFT8</accession>
<dbReference type="KEGG" id="maj:MAA_10807"/>
<proteinExistence type="predicted"/>
<dbReference type="HOGENOM" id="CLU_1454771_0_0_1"/>
<dbReference type="RefSeq" id="XP_011411028.1">
    <property type="nucleotide sequence ID" value="XM_011412726.1"/>
</dbReference>
<dbReference type="GeneID" id="23632256"/>
<reference evidence="1 2" key="1">
    <citation type="journal article" date="2011" name="PLoS Genet.">
        <title>Genome sequencing and comparative transcriptomics of the model entomopathogenic fungi Metarhizium anisopliae and M. acridum.</title>
        <authorList>
            <person name="Gao Q."/>
            <person name="Jin K."/>
            <person name="Ying S.H."/>
            <person name="Zhang Y."/>
            <person name="Xiao G."/>
            <person name="Shang Y."/>
            <person name="Duan Z."/>
            <person name="Hu X."/>
            <person name="Xie X.Q."/>
            <person name="Zhou G."/>
            <person name="Peng G."/>
            <person name="Luo Z."/>
            <person name="Huang W."/>
            <person name="Wang B."/>
            <person name="Fang W."/>
            <person name="Wang S."/>
            <person name="Zhong Y."/>
            <person name="Ma L.J."/>
            <person name="St Leger R.J."/>
            <person name="Zhao G.P."/>
            <person name="Pei Y."/>
            <person name="Feng M.G."/>
            <person name="Xia Y."/>
            <person name="Wang C."/>
        </authorList>
    </citation>
    <scope>NUCLEOTIDE SEQUENCE [LARGE SCALE GENOMIC DNA]</scope>
    <source>
        <strain evidence="2">ARSEF 23 / ATCC MYA-3075</strain>
    </source>
</reference>
<dbReference type="OrthoDB" id="4369670at2759"/>
<organism evidence="1 2">
    <name type="scientific">Metarhizium robertsii (strain ARSEF 23 / ATCC MYA-3075)</name>
    <name type="common">Metarhizium anisopliae (strain ARSEF 23)</name>
    <dbReference type="NCBI Taxonomy" id="655844"/>
    <lineage>
        <taxon>Eukaryota</taxon>
        <taxon>Fungi</taxon>
        <taxon>Dikarya</taxon>
        <taxon>Ascomycota</taxon>
        <taxon>Pezizomycotina</taxon>
        <taxon>Sordariomycetes</taxon>
        <taxon>Hypocreomycetidae</taxon>
        <taxon>Hypocreales</taxon>
        <taxon>Clavicipitaceae</taxon>
        <taxon>Metarhizium</taxon>
    </lineage>
</organism>
<name>A0A0B2XFT8_METRA</name>
<sequence>MLDVQPELVASINKFIDATTMPCELEENPSMEDIYSALGAQMLQQEDVNSRSSSEKWEHRKGGALGRVHRWSDEAGRFRGECCELFLLPQSVSYPRRAELGACRVEVDDDIDLQQDDEGNYKMWITFDIRDPGTVRPFPYALSITPEDPASRLGMRCRFINKDGEQVQAYYQKKRRAGCLSSQHSR</sequence>
<reference evidence="1 2" key="2">
    <citation type="journal article" date="2014" name="Proc. Natl. Acad. Sci. U.S.A.">
        <title>Trajectory and genomic determinants of fungal-pathogen speciation and host adaptation.</title>
        <authorList>
            <person name="Hu X."/>
            <person name="Xiao G."/>
            <person name="Zheng P."/>
            <person name="Shang Y."/>
            <person name="Su Y."/>
            <person name="Zhang X."/>
            <person name="Liu X."/>
            <person name="Zhan S."/>
            <person name="St Leger R.J."/>
            <person name="Wang C."/>
        </authorList>
    </citation>
    <scope>GENOME REANNOTATION</scope>
    <source>
        <strain evidence="2">ARSEF 23 / ATCC MYA-3075</strain>
    </source>
</reference>
<dbReference type="EMBL" id="ADNJ02000002">
    <property type="protein sequence ID" value="KHO11565.1"/>
    <property type="molecule type" value="Genomic_DNA"/>
</dbReference>
<gene>
    <name evidence="1" type="ORF">MAA_10807</name>
</gene>
<evidence type="ECO:0000313" key="1">
    <source>
        <dbReference type="EMBL" id="KHO11565.1"/>
    </source>
</evidence>
<protein>
    <submittedName>
        <fullName evidence="1">Tyrosinase</fullName>
    </submittedName>
</protein>
<dbReference type="AlphaFoldDB" id="A0A0B2XFT8"/>
<comment type="caution">
    <text evidence="1">The sequence shown here is derived from an EMBL/GenBank/DDBJ whole genome shotgun (WGS) entry which is preliminary data.</text>
</comment>
<dbReference type="Proteomes" id="UP000002498">
    <property type="component" value="Unassembled WGS sequence"/>
</dbReference>
<keyword evidence="2" id="KW-1185">Reference proteome</keyword>
<evidence type="ECO:0000313" key="2">
    <source>
        <dbReference type="Proteomes" id="UP000002498"/>
    </source>
</evidence>